<dbReference type="EMBL" id="CM041531">
    <property type="protein sequence ID" value="KAI3377871.1"/>
    <property type="molecule type" value="Genomic_DNA"/>
</dbReference>
<keyword evidence="2" id="KW-1185">Reference proteome</keyword>
<accession>A0ACB8XD60</accession>
<evidence type="ECO:0000313" key="1">
    <source>
        <dbReference type="EMBL" id="KAI3377871.1"/>
    </source>
</evidence>
<dbReference type="Proteomes" id="UP000831701">
    <property type="component" value="Chromosome 1"/>
</dbReference>
<reference evidence="1" key="1">
    <citation type="submission" date="2022-04" db="EMBL/GenBank/DDBJ databases">
        <title>Jade perch genome.</title>
        <authorList>
            <person name="Chao B."/>
        </authorList>
    </citation>
    <scope>NUCLEOTIDE SEQUENCE</scope>
    <source>
        <strain evidence="1">CB-2022</strain>
    </source>
</reference>
<protein>
    <submittedName>
        <fullName evidence="1">Uncharacterized protein</fullName>
    </submittedName>
</protein>
<proteinExistence type="predicted"/>
<sequence>DMLKPQRYTQLLKHATVATVSLHSAGSRMFTGSTKLPPTKTPQPERLDEVYAALRRGLQSYLQVHQLELESLGQQIRENKRNGRLVRVKPVAPVSFSLPSSGSLYEQDKQVKAIERFMRRLEFHLSKHMCSLESELESQMGEFHVKMKGLAGFARLCVGDQYEVLMRYGRQRWRLRGRMEFGNKQIWDSEEYIFLPLVTELLSIKVTELKSLANHVVVGSVSCEMIDLFCPLPQTLAVDINDLGTVKLNLEVTWSPFDKDDQTSSTSTVSKRLLSNQSPPDTPSMREQVFYSLLKRQGEMENGTVWSNSSESSDDSSSPALAHHAQRLTASNMLQTTLTTQLSFTPHKSSASTPSLSSNQEEDETEAGEVFSQADAVPNGHLQTCSYSHAGESSPDCTVTDRASVQSADLSVTSADLSCSGAESLVERPDLSESGVPQVCVSAEDDAPKDLSAWARQTEAEDSTTEAAEGQQGEATEPHQSVQESKQPEDTSTVRSRFHFGVLVKSDVSTVMLKHLPFLPPQAPFPTSSSFNLEVETALESFDFLNCSDLDEEEEDEQEQEDEGEKEKEDDGQHEESKNKMEEEKVEEGEEKNVENFYSGESDEEEGDGLEILMEAPEGFRNSDEDRFSESQESSVADVQDLCQMEMPEDKEEERGKEKGDEQQGEDTSHGQEERPSTPGHLATTVF</sequence>
<feature type="non-terminal residue" evidence="1">
    <location>
        <position position="1"/>
    </location>
</feature>
<gene>
    <name evidence="1" type="ORF">L3Q82_009010</name>
</gene>
<evidence type="ECO:0000313" key="2">
    <source>
        <dbReference type="Proteomes" id="UP000831701"/>
    </source>
</evidence>
<comment type="caution">
    <text evidence="1">The sequence shown here is derived from an EMBL/GenBank/DDBJ whole genome shotgun (WGS) entry which is preliminary data.</text>
</comment>
<name>A0ACB8XD60_9TELE</name>
<organism evidence="1 2">
    <name type="scientific">Scortum barcoo</name>
    <name type="common">barcoo grunter</name>
    <dbReference type="NCBI Taxonomy" id="214431"/>
    <lineage>
        <taxon>Eukaryota</taxon>
        <taxon>Metazoa</taxon>
        <taxon>Chordata</taxon>
        <taxon>Craniata</taxon>
        <taxon>Vertebrata</taxon>
        <taxon>Euteleostomi</taxon>
        <taxon>Actinopterygii</taxon>
        <taxon>Neopterygii</taxon>
        <taxon>Teleostei</taxon>
        <taxon>Neoteleostei</taxon>
        <taxon>Acanthomorphata</taxon>
        <taxon>Eupercaria</taxon>
        <taxon>Centrarchiformes</taxon>
        <taxon>Terapontoidei</taxon>
        <taxon>Terapontidae</taxon>
        <taxon>Scortum</taxon>
    </lineage>
</organism>